<feature type="compositionally biased region" description="Polar residues" evidence="1">
    <location>
        <begin position="83"/>
        <end position="92"/>
    </location>
</feature>
<dbReference type="HOGENOM" id="CLU_2269216_0_0_1"/>
<gene>
    <name evidence="2" type="ORF">TTHERM_01887100</name>
</gene>
<evidence type="ECO:0000256" key="1">
    <source>
        <dbReference type="SAM" id="MobiDB-lite"/>
    </source>
</evidence>
<dbReference type="GeneID" id="7845531"/>
<keyword evidence="3" id="KW-1185">Reference proteome</keyword>
<evidence type="ECO:0000313" key="3">
    <source>
        <dbReference type="Proteomes" id="UP000009168"/>
    </source>
</evidence>
<organism evidence="2 3">
    <name type="scientific">Tetrahymena thermophila (strain SB210)</name>
    <dbReference type="NCBI Taxonomy" id="312017"/>
    <lineage>
        <taxon>Eukaryota</taxon>
        <taxon>Sar</taxon>
        <taxon>Alveolata</taxon>
        <taxon>Ciliophora</taxon>
        <taxon>Intramacronucleata</taxon>
        <taxon>Oligohymenophorea</taxon>
        <taxon>Hymenostomatida</taxon>
        <taxon>Tetrahymenina</taxon>
        <taxon>Tetrahymenidae</taxon>
        <taxon>Tetrahymena</taxon>
    </lineage>
</organism>
<proteinExistence type="predicted"/>
<feature type="region of interest" description="Disordered" evidence="1">
    <location>
        <begin position="83"/>
        <end position="103"/>
    </location>
</feature>
<dbReference type="InParanoid" id="Q227C0"/>
<feature type="compositionally biased region" description="Basic and acidic residues" evidence="1">
    <location>
        <begin position="93"/>
        <end position="103"/>
    </location>
</feature>
<dbReference type="Proteomes" id="UP000009168">
    <property type="component" value="Unassembled WGS sequence"/>
</dbReference>
<dbReference type="EMBL" id="GG662210">
    <property type="protein sequence ID" value="EAR81386.1"/>
    <property type="molecule type" value="Genomic_DNA"/>
</dbReference>
<protein>
    <submittedName>
        <fullName evidence="2">Uncharacterized protein</fullName>
    </submittedName>
</protein>
<evidence type="ECO:0000313" key="2">
    <source>
        <dbReference type="EMBL" id="EAR81386.1"/>
    </source>
</evidence>
<dbReference type="KEGG" id="tet:TTHERM_01887100"/>
<accession>Q227C0</accession>
<dbReference type="AlphaFoldDB" id="Q227C0"/>
<sequence>MDSSRNHYQFTPNFKADDIYKQKHTLGSHGKFPRERIMKKTFKEMSHNHLSPPEIGSTMGHGAGQGFHPDKLVTVKQFIQELNDNQNNQSNKIKTEVKNKLNS</sequence>
<feature type="region of interest" description="Disordered" evidence="1">
    <location>
        <begin position="47"/>
        <end position="68"/>
    </location>
</feature>
<name>Q227C0_TETTS</name>
<reference evidence="3" key="1">
    <citation type="journal article" date="2006" name="PLoS Biol.">
        <title>Macronuclear genome sequence of the ciliate Tetrahymena thermophila, a model eukaryote.</title>
        <authorList>
            <person name="Eisen J.A."/>
            <person name="Coyne R.S."/>
            <person name="Wu M."/>
            <person name="Wu D."/>
            <person name="Thiagarajan M."/>
            <person name="Wortman J.R."/>
            <person name="Badger J.H."/>
            <person name="Ren Q."/>
            <person name="Amedeo P."/>
            <person name="Jones K.M."/>
            <person name="Tallon L.J."/>
            <person name="Delcher A.L."/>
            <person name="Salzberg S.L."/>
            <person name="Silva J.C."/>
            <person name="Haas B.J."/>
            <person name="Majoros W.H."/>
            <person name="Farzad M."/>
            <person name="Carlton J.M."/>
            <person name="Smith R.K. Jr."/>
            <person name="Garg J."/>
            <person name="Pearlman R.E."/>
            <person name="Karrer K.M."/>
            <person name="Sun L."/>
            <person name="Manning G."/>
            <person name="Elde N.C."/>
            <person name="Turkewitz A.P."/>
            <person name="Asai D.J."/>
            <person name="Wilkes D.E."/>
            <person name="Wang Y."/>
            <person name="Cai H."/>
            <person name="Collins K."/>
            <person name="Stewart B.A."/>
            <person name="Lee S.R."/>
            <person name="Wilamowska K."/>
            <person name="Weinberg Z."/>
            <person name="Ruzzo W.L."/>
            <person name="Wloga D."/>
            <person name="Gaertig J."/>
            <person name="Frankel J."/>
            <person name="Tsao C.-C."/>
            <person name="Gorovsky M.A."/>
            <person name="Keeling P.J."/>
            <person name="Waller R.F."/>
            <person name="Patron N.J."/>
            <person name="Cherry J.M."/>
            <person name="Stover N.A."/>
            <person name="Krieger C.J."/>
            <person name="del Toro C."/>
            <person name="Ryder H.F."/>
            <person name="Williamson S.C."/>
            <person name="Barbeau R.A."/>
            <person name="Hamilton E.P."/>
            <person name="Orias E."/>
        </authorList>
    </citation>
    <scope>NUCLEOTIDE SEQUENCE [LARGE SCALE GENOMIC DNA]</scope>
    <source>
        <strain evidence="3">SB210</strain>
    </source>
</reference>
<dbReference type="RefSeq" id="XP_001029049.1">
    <property type="nucleotide sequence ID" value="XM_001029049.1"/>
</dbReference>